<name>A0ABR5SHG4_9BACT</name>
<sequence>MLFNSFTYMFAFLPVSVLGYFILNRLRLTLLSRVWLVVTSLLFYSCWNINYLPLLMGSILFNYLVLSLLSNKSYTNTIVTRKRLLIIGIAANVSLLGYYKYTNFFISSFNQLANSDIALLSLILPLGISFFTITQITFLVDCYEGLVKRTSLLNYFLFVTFFPHLIMGPILHHKDMMPQFDSLRAKIFSKQNLVSGLFLFSIGLIKKVGIADMFAIWANDGFDTARTLQLVEAWKTSLSYSLQLYFDFSGYSDMALGSSLMFNIKLPVNFNSPYKASNFIEFWQKWHISLTNFITTYLYSPILKYSANITFKRAMLSTY</sequence>
<dbReference type="Pfam" id="PF03062">
    <property type="entry name" value="MBOAT"/>
    <property type="match status" value="1"/>
</dbReference>
<keyword evidence="12" id="KW-1185">Reference proteome</keyword>
<proteinExistence type="inferred from homology"/>
<dbReference type="RefSeq" id="WP_085051350.1">
    <property type="nucleotide sequence ID" value="NZ_LNQR01000031.1"/>
</dbReference>
<keyword evidence="4 9" id="KW-0808">Transferase</keyword>
<evidence type="ECO:0000256" key="9">
    <source>
        <dbReference type="PIRNR" id="PIRNR016636"/>
    </source>
</evidence>
<organism evidence="11 12">
    <name type="scientific">Candidatus Magnetominusculus xianensis</name>
    <dbReference type="NCBI Taxonomy" id="1748249"/>
    <lineage>
        <taxon>Bacteria</taxon>
        <taxon>Pseudomonadati</taxon>
        <taxon>Nitrospirota</taxon>
        <taxon>Nitrospiria</taxon>
        <taxon>Nitrospirales</taxon>
        <taxon>Nitrospiraceae</taxon>
        <taxon>Candidatus Magnetominusculus</taxon>
    </lineage>
</organism>
<feature type="transmembrane region" description="Helical" evidence="10">
    <location>
        <begin position="193"/>
        <end position="218"/>
    </location>
</feature>
<dbReference type="InterPro" id="IPR024194">
    <property type="entry name" value="Ac/AlaTfrase_AlgI/DltB"/>
</dbReference>
<reference evidence="11 12" key="1">
    <citation type="submission" date="2015-11" db="EMBL/GenBank/DDBJ databases">
        <authorList>
            <person name="Lin W."/>
        </authorList>
    </citation>
    <scope>NUCLEOTIDE SEQUENCE [LARGE SCALE GENOMIC DNA]</scope>
    <source>
        <strain evidence="11 12">HCH-1</strain>
    </source>
</reference>
<evidence type="ECO:0000313" key="11">
    <source>
        <dbReference type="EMBL" id="KWT91544.1"/>
    </source>
</evidence>
<keyword evidence="6 10" id="KW-1133">Transmembrane helix</keyword>
<feature type="transmembrane region" description="Helical" evidence="10">
    <location>
        <begin position="119"/>
        <end position="140"/>
    </location>
</feature>
<keyword evidence="7 9" id="KW-0472">Membrane</keyword>
<dbReference type="EMBL" id="LNQR01000031">
    <property type="protein sequence ID" value="KWT91544.1"/>
    <property type="molecule type" value="Genomic_DNA"/>
</dbReference>
<dbReference type="PIRSF" id="PIRSF016636">
    <property type="entry name" value="AlgI_DltB"/>
    <property type="match status" value="1"/>
</dbReference>
<evidence type="ECO:0000256" key="3">
    <source>
        <dbReference type="ARBA" id="ARBA00022475"/>
    </source>
</evidence>
<feature type="transmembrane region" description="Helical" evidence="10">
    <location>
        <begin position="83"/>
        <end position="99"/>
    </location>
</feature>
<evidence type="ECO:0000256" key="7">
    <source>
        <dbReference type="ARBA" id="ARBA00023136"/>
    </source>
</evidence>
<dbReference type="PANTHER" id="PTHR13285">
    <property type="entry name" value="ACYLTRANSFERASE"/>
    <property type="match status" value="1"/>
</dbReference>
<evidence type="ECO:0000256" key="2">
    <source>
        <dbReference type="ARBA" id="ARBA00010323"/>
    </source>
</evidence>
<feature type="transmembrane region" description="Helical" evidence="10">
    <location>
        <begin position="51"/>
        <end position="71"/>
    </location>
</feature>
<evidence type="ECO:0000256" key="5">
    <source>
        <dbReference type="ARBA" id="ARBA00022692"/>
    </source>
</evidence>
<evidence type="ECO:0000256" key="1">
    <source>
        <dbReference type="ARBA" id="ARBA00004651"/>
    </source>
</evidence>
<protein>
    <submittedName>
        <fullName evidence="11">Acetyltransferase</fullName>
    </submittedName>
</protein>
<evidence type="ECO:0000256" key="8">
    <source>
        <dbReference type="ARBA" id="ARBA00023315"/>
    </source>
</evidence>
<comment type="similarity">
    <text evidence="2 9">Belongs to the membrane-bound acyltransferase family.</text>
</comment>
<feature type="transmembrane region" description="Helical" evidence="10">
    <location>
        <begin position="6"/>
        <end position="23"/>
    </location>
</feature>
<dbReference type="PIRSF" id="PIRSF500217">
    <property type="entry name" value="AlgI"/>
    <property type="match status" value="1"/>
</dbReference>
<accession>A0ABR5SHG4</accession>
<evidence type="ECO:0000256" key="6">
    <source>
        <dbReference type="ARBA" id="ARBA00022989"/>
    </source>
</evidence>
<dbReference type="InterPro" id="IPR051085">
    <property type="entry name" value="MB_O-acyltransferase"/>
</dbReference>
<gene>
    <name evidence="11" type="ORF">ASN18_0825</name>
</gene>
<comment type="caution">
    <text evidence="11">The sequence shown here is derived from an EMBL/GenBank/DDBJ whole genome shotgun (WGS) entry which is preliminary data.</text>
</comment>
<keyword evidence="3 9" id="KW-1003">Cell membrane</keyword>
<dbReference type="InterPro" id="IPR004299">
    <property type="entry name" value="MBOAT_fam"/>
</dbReference>
<evidence type="ECO:0000313" key="12">
    <source>
        <dbReference type="Proteomes" id="UP000060487"/>
    </source>
</evidence>
<dbReference type="PANTHER" id="PTHR13285:SF23">
    <property type="entry name" value="TEICHOIC ACID D-ALANYLTRANSFERASE"/>
    <property type="match status" value="1"/>
</dbReference>
<keyword evidence="8 9" id="KW-0012">Acyltransferase</keyword>
<keyword evidence="5 10" id="KW-0812">Transmembrane</keyword>
<comment type="subcellular location">
    <subcellularLocation>
        <location evidence="1">Cell membrane</location>
        <topology evidence="1">Multi-pass membrane protein</topology>
    </subcellularLocation>
</comment>
<dbReference type="InterPro" id="IPR028362">
    <property type="entry name" value="AlgI"/>
</dbReference>
<evidence type="ECO:0000256" key="4">
    <source>
        <dbReference type="ARBA" id="ARBA00022679"/>
    </source>
</evidence>
<evidence type="ECO:0000256" key="10">
    <source>
        <dbReference type="SAM" id="Phobius"/>
    </source>
</evidence>
<feature type="transmembrane region" description="Helical" evidence="10">
    <location>
        <begin position="152"/>
        <end position="173"/>
    </location>
</feature>
<dbReference type="Proteomes" id="UP000060487">
    <property type="component" value="Unassembled WGS sequence"/>
</dbReference>